<evidence type="ECO:0000313" key="1">
    <source>
        <dbReference type="EMBL" id="TLU67702.1"/>
    </source>
</evidence>
<dbReference type="EMBL" id="VCBC01000002">
    <property type="protein sequence ID" value="TLU67702.1"/>
    <property type="molecule type" value="Genomic_DNA"/>
</dbReference>
<dbReference type="Pfam" id="PF05930">
    <property type="entry name" value="Phage_AlpA"/>
    <property type="match status" value="1"/>
</dbReference>
<dbReference type="RefSeq" id="WP_138318305.1">
    <property type="nucleotide sequence ID" value="NZ_VCBC01000002.1"/>
</dbReference>
<sequence length="88" mass="9869">MSKTFTKIIRRNEVIELTGLSKSTIYNRIKAGLIPKPISLGFRAVGFIEHEIQEILIAMANGLSNEEIRSLVREQEFSRTKLGGSHNA</sequence>
<accession>A0A5R9IQZ6</accession>
<dbReference type="Proteomes" id="UP000307790">
    <property type="component" value="Unassembled WGS sequence"/>
</dbReference>
<organism evidence="1 2">
    <name type="scientific">Thalassotalea litorea</name>
    <dbReference type="NCBI Taxonomy" id="2020715"/>
    <lineage>
        <taxon>Bacteria</taxon>
        <taxon>Pseudomonadati</taxon>
        <taxon>Pseudomonadota</taxon>
        <taxon>Gammaproteobacteria</taxon>
        <taxon>Alteromonadales</taxon>
        <taxon>Colwelliaceae</taxon>
        <taxon>Thalassotalea</taxon>
    </lineage>
</organism>
<dbReference type="Gene3D" id="1.10.238.160">
    <property type="match status" value="1"/>
</dbReference>
<gene>
    <name evidence="1" type="ORF">FE810_01775</name>
</gene>
<name>A0A5R9IQZ6_9GAMM</name>
<proteinExistence type="predicted"/>
<protein>
    <submittedName>
        <fullName evidence="1">AlpA family phage regulatory protein</fullName>
    </submittedName>
</protein>
<dbReference type="OrthoDB" id="8455288at2"/>
<keyword evidence="2" id="KW-1185">Reference proteome</keyword>
<comment type="caution">
    <text evidence="1">The sequence shown here is derived from an EMBL/GenBank/DDBJ whole genome shotgun (WGS) entry which is preliminary data.</text>
</comment>
<dbReference type="AlphaFoldDB" id="A0A5R9IQZ6"/>
<reference evidence="1 2" key="1">
    <citation type="submission" date="2019-05" db="EMBL/GenBank/DDBJ databases">
        <title>Genome sequences of Thalassotalea litorea 1K03283.</title>
        <authorList>
            <person name="Zhang D."/>
        </authorList>
    </citation>
    <scope>NUCLEOTIDE SEQUENCE [LARGE SCALE GENOMIC DNA]</scope>
    <source>
        <strain evidence="1 2">MCCC 1K03283</strain>
    </source>
</reference>
<evidence type="ECO:0000313" key="2">
    <source>
        <dbReference type="Proteomes" id="UP000307790"/>
    </source>
</evidence>
<dbReference type="InterPro" id="IPR010260">
    <property type="entry name" value="AlpA"/>
</dbReference>